<dbReference type="PANTHER" id="PTHR43617:SF38">
    <property type="entry name" value="N-ACETYLTRANSFERASE DOMAIN-CONTAINING PROTEIN"/>
    <property type="match status" value="1"/>
</dbReference>
<dbReference type="OrthoDB" id="336415at2"/>
<dbReference type="InterPro" id="IPR016181">
    <property type="entry name" value="Acyl_CoA_acyltransferase"/>
</dbReference>
<dbReference type="InterPro" id="IPR050276">
    <property type="entry name" value="MshD_Acetyltransferase"/>
</dbReference>
<name>A0A0C2JN93_9VIBR</name>
<sequence length="156" mass="17733">MRVRLMAQSDLNETAEIHQLAFVRQKQSYEWLVCNFNAFPRVLCFVAEENNKIIGYILWTQKSGFRPEVVMEIEQLAVAPIHQGKGIGRCLILNSLPLVKEKLAENDSVLKHVFVTTRADNHAQELYRSTLGAEVEATITNLYSADEILMIARDVS</sequence>
<dbReference type="Gene3D" id="3.40.630.30">
    <property type="match status" value="1"/>
</dbReference>
<dbReference type="EMBL" id="JTKH01000006">
    <property type="protein sequence ID" value="KII80833.1"/>
    <property type="molecule type" value="Genomic_DNA"/>
</dbReference>
<gene>
    <name evidence="2" type="ORF">OJ16_05950</name>
</gene>
<dbReference type="PANTHER" id="PTHR43617">
    <property type="entry name" value="L-AMINO ACID N-ACETYLTRANSFERASE"/>
    <property type="match status" value="1"/>
</dbReference>
<dbReference type="GO" id="GO:0016747">
    <property type="term" value="F:acyltransferase activity, transferring groups other than amino-acyl groups"/>
    <property type="evidence" value="ECO:0007669"/>
    <property type="project" value="InterPro"/>
</dbReference>
<dbReference type="PROSITE" id="PS51186">
    <property type="entry name" value="GNAT"/>
    <property type="match status" value="1"/>
</dbReference>
<evidence type="ECO:0000259" key="1">
    <source>
        <dbReference type="PROSITE" id="PS51186"/>
    </source>
</evidence>
<dbReference type="AlphaFoldDB" id="A0A0C2JN93"/>
<dbReference type="SUPFAM" id="SSF55729">
    <property type="entry name" value="Acyl-CoA N-acyltransferases (Nat)"/>
    <property type="match status" value="1"/>
</dbReference>
<protein>
    <submittedName>
        <fullName evidence="2">3-oxoacyl-ACP synthase</fullName>
    </submittedName>
</protein>
<accession>A0A0C2JN93</accession>
<dbReference type="Proteomes" id="UP000031672">
    <property type="component" value="Unassembled WGS sequence"/>
</dbReference>
<keyword evidence="3" id="KW-1185">Reference proteome</keyword>
<dbReference type="STRING" id="1461322.OJ16_05950"/>
<organism evidence="2 3">
    <name type="scientific">Vibrio renipiscarius</name>
    <dbReference type="NCBI Taxonomy" id="1461322"/>
    <lineage>
        <taxon>Bacteria</taxon>
        <taxon>Pseudomonadati</taxon>
        <taxon>Pseudomonadota</taxon>
        <taxon>Gammaproteobacteria</taxon>
        <taxon>Vibrionales</taxon>
        <taxon>Vibrionaceae</taxon>
        <taxon>Vibrio</taxon>
    </lineage>
</organism>
<accession>A0A0C2KF76</accession>
<proteinExistence type="predicted"/>
<comment type="caution">
    <text evidence="2">The sequence shown here is derived from an EMBL/GenBank/DDBJ whole genome shotgun (WGS) entry which is preliminary data.</text>
</comment>
<dbReference type="Pfam" id="PF00583">
    <property type="entry name" value="Acetyltransf_1"/>
    <property type="match status" value="1"/>
</dbReference>
<evidence type="ECO:0000313" key="2">
    <source>
        <dbReference type="EMBL" id="KII80833.1"/>
    </source>
</evidence>
<evidence type="ECO:0000313" key="3">
    <source>
        <dbReference type="Proteomes" id="UP000031672"/>
    </source>
</evidence>
<reference evidence="2 3" key="1">
    <citation type="submission" date="2014-11" db="EMBL/GenBank/DDBJ databases">
        <title>Draft Genome Sequence of Vibrio piscirenalis strains CECT 8603T and CECT 8604, two marine Gammaproteobacterium isolated from cultured gilthead sea bream (Sparus aurata).</title>
        <authorList>
            <person name="Arahal D.R."/>
            <person name="Rodrigo-Torres L."/>
            <person name="Lucena T."/>
            <person name="Pujalte M.J."/>
        </authorList>
    </citation>
    <scope>NUCLEOTIDE SEQUENCE [LARGE SCALE GENOMIC DNA]</scope>
    <source>
        <strain evidence="2 3">DCR 1-4-2</strain>
    </source>
</reference>
<dbReference type="CDD" id="cd04301">
    <property type="entry name" value="NAT_SF"/>
    <property type="match status" value="1"/>
</dbReference>
<dbReference type="InterPro" id="IPR000182">
    <property type="entry name" value="GNAT_dom"/>
</dbReference>
<feature type="domain" description="N-acetyltransferase" evidence="1">
    <location>
        <begin position="1"/>
        <end position="155"/>
    </location>
</feature>